<dbReference type="InterPro" id="IPR048570">
    <property type="entry name" value="PSMD1_RPN2_N"/>
</dbReference>
<dbReference type="InParanoid" id="A0A151ZA82"/>
<dbReference type="AlphaFoldDB" id="A0A151ZA82"/>
<dbReference type="Proteomes" id="UP000076078">
    <property type="component" value="Unassembled WGS sequence"/>
</dbReference>
<dbReference type="GO" id="GO:0008540">
    <property type="term" value="C:proteasome regulatory particle, base subcomplex"/>
    <property type="evidence" value="ECO:0007669"/>
    <property type="project" value="UniProtKB-UniRule"/>
</dbReference>
<evidence type="ECO:0000259" key="6">
    <source>
        <dbReference type="Pfam" id="PF18004"/>
    </source>
</evidence>
<dbReference type="InterPro" id="IPR016642">
    <property type="entry name" value="26S_Psome_Rpn2"/>
</dbReference>
<dbReference type="SUPFAM" id="SSF48371">
    <property type="entry name" value="ARM repeat"/>
    <property type="match status" value="1"/>
</dbReference>
<feature type="domain" description="26S proteasome regulatory subunit RPN2 C-terminal" evidence="6">
    <location>
        <begin position="755"/>
        <end position="905"/>
    </location>
</feature>
<feature type="domain" description="26S proteasome non-ATPase regulatory subunit 1/RPN2 N-terminal" evidence="7">
    <location>
        <begin position="6"/>
        <end position="311"/>
    </location>
</feature>
<proteinExistence type="inferred from homology"/>
<dbReference type="Pfam" id="PF01851">
    <property type="entry name" value="PC_rep"/>
    <property type="match status" value="3"/>
</dbReference>
<keyword evidence="9" id="KW-1185">Reference proteome</keyword>
<dbReference type="FunCoup" id="A0A151ZA82">
    <property type="interactions" value="1244"/>
</dbReference>
<dbReference type="Pfam" id="PF18004">
    <property type="entry name" value="RPN2_C"/>
    <property type="match status" value="1"/>
</dbReference>
<dbReference type="InterPro" id="IPR011989">
    <property type="entry name" value="ARM-like"/>
</dbReference>
<reference evidence="8 9" key="1">
    <citation type="submission" date="2015-12" db="EMBL/GenBank/DDBJ databases">
        <title>Dictyostelia acquired genes for synthesis and detection of signals that induce cell-type specialization by lateral gene transfer from prokaryotes.</title>
        <authorList>
            <person name="Gloeckner G."/>
            <person name="Schaap P."/>
        </authorList>
    </citation>
    <scope>NUCLEOTIDE SEQUENCE [LARGE SCALE GENOMIC DNA]</scope>
    <source>
        <strain evidence="8 9">TK</strain>
    </source>
</reference>
<dbReference type="EMBL" id="LODT01000035">
    <property type="protein sequence ID" value="KYQ90855.1"/>
    <property type="molecule type" value="Genomic_DNA"/>
</dbReference>
<dbReference type="FunFam" id="1.25.10.10:FF:000017">
    <property type="entry name" value="26S proteasome non-ATPase regulatory subunit 1"/>
    <property type="match status" value="1"/>
</dbReference>
<dbReference type="InterPro" id="IPR016024">
    <property type="entry name" value="ARM-type_fold"/>
</dbReference>
<dbReference type="OMA" id="IMFGRQE"/>
<feature type="compositionally biased region" description="Low complexity" evidence="5">
    <location>
        <begin position="922"/>
        <end position="933"/>
    </location>
</feature>
<dbReference type="GO" id="GO:0043161">
    <property type="term" value="P:proteasome-mediated ubiquitin-dependent protein catabolic process"/>
    <property type="evidence" value="ECO:0007669"/>
    <property type="project" value="TreeGrafter"/>
</dbReference>
<dbReference type="InterPro" id="IPR040623">
    <property type="entry name" value="RPN2_C"/>
</dbReference>
<dbReference type="PANTHER" id="PTHR10943">
    <property type="entry name" value="26S PROTEASOME NON-ATPASE REGULATORY SUBUNIT"/>
    <property type="match status" value="1"/>
</dbReference>
<keyword evidence="3 4" id="KW-0647">Proteasome</keyword>
<dbReference type="GO" id="GO:0042176">
    <property type="term" value="P:regulation of protein catabolic process"/>
    <property type="evidence" value="ECO:0007669"/>
    <property type="project" value="UniProtKB-UniRule"/>
</dbReference>
<comment type="similarity">
    <text evidence="1 4">Belongs to the proteasome subunit S1 family.</text>
</comment>
<evidence type="ECO:0000313" key="9">
    <source>
        <dbReference type="Proteomes" id="UP000076078"/>
    </source>
</evidence>
<evidence type="ECO:0000259" key="7">
    <source>
        <dbReference type="Pfam" id="PF21505"/>
    </source>
</evidence>
<protein>
    <submittedName>
        <fullName evidence="8">26S proteasome regulatory subunit S1</fullName>
    </submittedName>
</protein>
<dbReference type="STRING" id="361077.A0A151ZA82"/>
<gene>
    <name evidence="8" type="ORF">DLAC_07726</name>
</gene>
<comment type="caution">
    <text evidence="8">The sequence shown here is derived from an EMBL/GenBank/DDBJ whole genome shotgun (WGS) entry which is preliminary data.</text>
</comment>
<evidence type="ECO:0000256" key="1">
    <source>
        <dbReference type="ARBA" id="ARBA00006308"/>
    </source>
</evidence>
<feature type="compositionally biased region" description="Basic and acidic residues" evidence="5">
    <location>
        <begin position="821"/>
        <end position="859"/>
    </location>
</feature>
<keyword evidence="2" id="KW-0677">Repeat</keyword>
<dbReference type="InterPro" id="IPR002015">
    <property type="entry name" value="Proteasome/cyclosome_rpt"/>
</dbReference>
<dbReference type="PIRSF" id="PIRSF015947">
    <property type="entry name" value="26S_Psome_Rpn2"/>
    <property type="match status" value="1"/>
</dbReference>
<dbReference type="GO" id="GO:0005634">
    <property type="term" value="C:nucleus"/>
    <property type="evidence" value="ECO:0007669"/>
    <property type="project" value="TreeGrafter"/>
</dbReference>
<evidence type="ECO:0000313" key="8">
    <source>
        <dbReference type="EMBL" id="KYQ90855.1"/>
    </source>
</evidence>
<organism evidence="8 9">
    <name type="scientific">Tieghemostelium lacteum</name>
    <name type="common">Slime mold</name>
    <name type="synonym">Dictyostelium lacteum</name>
    <dbReference type="NCBI Taxonomy" id="361077"/>
    <lineage>
        <taxon>Eukaryota</taxon>
        <taxon>Amoebozoa</taxon>
        <taxon>Evosea</taxon>
        <taxon>Eumycetozoa</taxon>
        <taxon>Dictyostelia</taxon>
        <taxon>Dictyosteliales</taxon>
        <taxon>Raperosteliaceae</taxon>
        <taxon>Tieghemostelium</taxon>
    </lineage>
</organism>
<dbReference type="OrthoDB" id="261572at2759"/>
<accession>A0A151ZA82</accession>
<dbReference type="GO" id="GO:0034515">
    <property type="term" value="C:proteasome storage granule"/>
    <property type="evidence" value="ECO:0007669"/>
    <property type="project" value="TreeGrafter"/>
</dbReference>
<evidence type="ECO:0000256" key="2">
    <source>
        <dbReference type="ARBA" id="ARBA00022737"/>
    </source>
</evidence>
<sequence length="953" mass="106447">MAVVVTSISNYLTLLKEDQVDLKKYALEKIDSSVDEFWSEIVSSLDLIKTLSNEKSFSNRDLASLVLSKVYYHLGDFSNSMSYALSSGSLFNVLSKSEYVETILYKFIDEYIRQRNTDGKIDDRLESIVMGMFDRCFKEGSYKQALGIAIECKRLDIIEKSIAESGTVSSMLAYCVHLCNTTVNNRKFRQQVLTIIVRLYLTQEKPDYINITQCLIFLDDQKEITNILLSLIRKDEDSLLLAYQIAFDLFQNSTQLFLKNIRNLLPLEKSTDGMDVDEIVADGYESRVKKLDSILRGDITIGLNLEFLYRNCNIDMHILQSMKATSELHKGAIFYSGTLFANAIMHAGTTRDTFLRGNLEWLMKSTHWTKFSAIASLGVINKGHIKESKTLLKTYLPSGATVNATPYSESGALYALGLIHAGHGEEITEYLLEKLRIPNVILQHGAALGMGLAAMATGREDLYEELKEVLYTDDAVAGEACGIAMGLVMLGTGQQKAIQEMLTYAHETQHEKIIRSLAMGLAFMMYGKEESADVLVEQLLTDKDPLLRYGGMYTLAFAYCGTGNNDALRKLLHYAVSDGSDSVRRAAVTCIGFILSRQPEKCPKTVSLLAESYNPHVRYGSAIALGISCAATGNKEALDILKKLTTDTIGFVKQAAWIAMAMVLIQTSKEQLAEAESCRKLFATCINDKREDTMSKFGAVLAYGIIDAGGRNCTIQLHSPSGHKNMNTIVGIAMFLQFWYWFPNTHFMGLALSPTYIIGLNKNLEMPVFSFKSNCKPSLFAYPPETKPQTNNQVNKIETAVLSYSRRMTTKGALSSSAMDIDTKKADEKKEKEAQDAKKLEEEKAEKEKEPEPTFEKKQNPARIVPKQLQYIQFDDSRYHPIKRTPVLGVVLLKDQTPDQPEQLVVKEKPETVVPASNGQQSGTHASNTSTTSSHKDKDLPEPQPPQPFEFTD</sequence>
<feature type="compositionally biased region" description="Pro residues" evidence="5">
    <location>
        <begin position="942"/>
        <end position="953"/>
    </location>
</feature>
<evidence type="ECO:0000256" key="3">
    <source>
        <dbReference type="ARBA" id="ARBA00022942"/>
    </source>
</evidence>
<feature type="region of interest" description="Disordered" evidence="5">
    <location>
        <begin position="813"/>
        <end position="862"/>
    </location>
</feature>
<dbReference type="PANTHER" id="PTHR10943:SF2">
    <property type="entry name" value="26S PROTEASOME NON-ATPASE REGULATORY SUBUNIT 1"/>
    <property type="match status" value="1"/>
</dbReference>
<feature type="region of interest" description="Disordered" evidence="5">
    <location>
        <begin position="896"/>
        <end position="953"/>
    </location>
</feature>
<dbReference type="Gene3D" id="1.25.10.10">
    <property type="entry name" value="Leucine-rich Repeat Variant"/>
    <property type="match status" value="1"/>
</dbReference>
<dbReference type="Pfam" id="PF21505">
    <property type="entry name" value="RPN2_N"/>
    <property type="match status" value="1"/>
</dbReference>
<name>A0A151ZA82_TIELA</name>
<evidence type="ECO:0000256" key="4">
    <source>
        <dbReference type="PIRNR" id="PIRNR015947"/>
    </source>
</evidence>
<dbReference type="GO" id="GO:0030234">
    <property type="term" value="F:enzyme regulator activity"/>
    <property type="evidence" value="ECO:0007669"/>
    <property type="project" value="UniProtKB-UniRule"/>
</dbReference>
<evidence type="ECO:0000256" key="5">
    <source>
        <dbReference type="SAM" id="MobiDB-lite"/>
    </source>
</evidence>
<dbReference type="Pfam" id="PF13646">
    <property type="entry name" value="HEAT_2"/>
    <property type="match status" value="1"/>
</dbReference>